<evidence type="ECO:0000313" key="1">
    <source>
        <dbReference type="EMBL" id="AEI82412.1"/>
    </source>
</evidence>
<protein>
    <submittedName>
        <fullName evidence="1">Transposase IS66</fullName>
    </submittedName>
</protein>
<proteinExistence type="predicted"/>
<evidence type="ECO:0000313" key="2">
    <source>
        <dbReference type="Proteomes" id="UP000006798"/>
    </source>
</evidence>
<sequence>MFLEQVRTPGASVAGVALSHGLNPNMVHPWMREDRQRQMLTALSEGHAFVPLQVDALSAVTGEVLSCKTPAAATPETIRMEIPRPGGTLVVHWPLSAAQQFSQLLRDWLR</sequence>
<name>F8GUK8_CUPNN</name>
<gene>
    <name evidence="1" type="ordered locus">CNE_BB1p10010</name>
</gene>
<dbReference type="HOGENOM" id="CLU_113764_6_1_4"/>
<dbReference type="Proteomes" id="UP000006798">
    <property type="component" value="Plasmid pBB1"/>
</dbReference>
<keyword evidence="1" id="KW-0614">Plasmid</keyword>
<dbReference type="KEGG" id="cnc:CNE_BB1p10010"/>
<accession>F8GUK8</accession>
<dbReference type="AlphaFoldDB" id="F8GUK8"/>
<dbReference type="EMBL" id="CP002879">
    <property type="protein sequence ID" value="AEI82412.1"/>
    <property type="molecule type" value="Genomic_DNA"/>
</dbReference>
<geneLocation type="plasmid" evidence="1 2">
    <name>pBB1</name>
</geneLocation>
<reference evidence="1 2" key="1">
    <citation type="journal article" date="2011" name="J. Bacteriol.">
        <title>Complete genome sequence of the type strain Cupriavidus necator N-1.</title>
        <authorList>
            <person name="Poehlein A."/>
            <person name="Kusian B."/>
            <person name="Friedrich B."/>
            <person name="Daniel R."/>
            <person name="Bowien B."/>
        </authorList>
    </citation>
    <scope>NUCLEOTIDE SEQUENCE [LARGE SCALE GENOMIC DNA]</scope>
    <source>
        <strain evidence="2">ATCC 43291 / DSM 13513 / CCUG 52238 / LMG 8453 / N-1</strain>
        <plasmid evidence="1 2">pBB1</plasmid>
    </source>
</reference>
<organism evidence="1 2">
    <name type="scientific">Cupriavidus necator (strain ATCC 43291 / DSM 13513 / CCUG 52238 / LMG 8453 / N-1)</name>
    <name type="common">Ralstonia eutropha</name>
    <dbReference type="NCBI Taxonomy" id="1042878"/>
    <lineage>
        <taxon>Bacteria</taxon>
        <taxon>Pseudomonadati</taxon>
        <taxon>Pseudomonadota</taxon>
        <taxon>Betaproteobacteria</taxon>
        <taxon>Burkholderiales</taxon>
        <taxon>Burkholderiaceae</taxon>
        <taxon>Cupriavidus</taxon>
    </lineage>
</organism>